<dbReference type="OrthoDB" id="223089at2"/>
<evidence type="ECO:0000259" key="6">
    <source>
        <dbReference type="Pfam" id="PF02465"/>
    </source>
</evidence>
<dbReference type="PANTHER" id="PTHR30288">
    <property type="entry name" value="FLAGELLAR CAP/ASSEMBLY PROTEIN FLID"/>
    <property type="match status" value="1"/>
</dbReference>
<evidence type="ECO:0000313" key="9">
    <source>
        <dbReference type="Proteomes" id="UP000315003"/>
    </source>
</evidence>
<evidence type="ECO:0000256" key="1">
    <source>
        <dbReference type="ARBA" id="ARBA00009764"/>
    </source>
</evidence>
<keyword evidence="4 5" id="KW-0975">Bacterial flagellum</keyword>
<sequence length="668" mass="69815">MFNIDGLVSGIDTTSIIESLLSFQQRQVDQLEVRKSEITTKQTSLAGVEAQLVTLNSSLFALNRTTNSVFDARLASSSDTDIIEATADSGAIEARYQLSVQQTATAEQLASQGFANTGDTIGTGDIAIRVGSRPEQTVTISTTNNTLEGFVNAVNEQLDDVNASIIFDQGAGAYKVLMTSRHTGADNTIAITNSQDPLTGTVISFAGTPVQSAENAVIQLGSGAGAILAEYDSNIIDGLIENVTLDLKSADPGTVVTIGVENDNESVVNAVTTFTQNFNGLMEFIDQQTAYNPETDEASPLLGERAVTTLQTELLTTVTSTISGSTVTRLSQVGIDINLQGRLTFNSSTLEDALNGDIQGIDPEDVRKLFGVAGDSTNPGIKYLGGSTRTQATGTAFDIDITQAAEQAVATATNALVGPITIDNTSDQIQLSLNGVTSETLTLNSGTYTEAELAAEVENVINNSSELGANDVTVSVDGTNRLVIRTIGYGNDASIASISGTALAKLGLDGTETGTGQDVEGSFIVDGVTEEAAGLGRSLVGDSENETTADLRLNVSLSSSQVVAGVDGQLTLTQGLTSRLREILDGALNSETGVLKFENDALDDQIASIDASIERTLEITEIRRQSLLDEFSALESVIAELQNTGSFVTSQLSALNASARNANNNNNG</sequence>
<protein>
    <recommendedName>
        <fullName evidence="5">Flagellar hook-associated protein 2</fullName>
        <shortName evidence="5">HAP2</shortName>
    </recommendedName>
    <alternativeName>
        <fullName evidence="5">Flagellar cap protein</fullName>
    </alternativeName>
</protein>
<gene>
    <name evidence="8" type="primary">fliD</name>
    <name evidence="8" type="ORF">SV7mr_22170</name>
</gene>
<feature type="domain" description="Flagellar hook-associated protein 2 N-terminal" evidence="6">
    <location>
        <begin position="9"/>
        <end position="106"/>
    </location>
</feature>
<keyword evidence="5" id="KW-0964">Secreted</keyword>
<dbReference type="RefSeq" id="WP_145271758.1">
    <property type="nucleotide sequence ID" value="NZ_CP036272.1"/>
</dbReference>
<keyword evidence="8" id="KW-0966">Cell projection</keyword>
<dbReference type="InterPro" id="IPR010809">
    <property type="entry name" value="FliD_C"/>
</dbReference>
<dbReference type="Proteomes" id="UP000315003">
    <property type="component" value="Chromosome"/>
</dbReference>
<reference evidence="8 9" key="1">
    <citation type="submission" date="2019-02" db="EMBL/GenBank/DDBJ databases">
        <title>Deep-cultivation of Planctomycetes and their phenomic and genomic characterization uncovers novel biology.</title>
        <authorList>
            <person name="Wiegand S."/>
            <person name="Jogler M."/>
            <person name="Boedeker C."/>
            <person name="Pinto D."/>
            <person name="Vollmers J."/>
            <person name="Rivas-Marin E."/>
            <person name="Kohn T."/>
            <person name="Peeters S.H."/>
            <person name="Heuer A."/>
            <person name="Rast P."/>
            <person name="Oberbeckmann S."/>
            <person name="Bunk B."/>
            <person name="Jeske O."/>
            <person name="Meyerdierks A."/>
            <person name="Storesund J.E."/>
            <person name="Kallscheuer N."/>
            <person name="Luecker S."/>
            <person name="Lage O.M."/>
            <person name="Pohl T."/>
            <person name="Merkel B.J."/>
            <person name="Hornburger P."/>
            <person name="Mueller R.-W."/>
            <person name="Bruemmer F."/>
            <person name="Labrenz M."/>
            <person name="Spormann A.M."/>
            <person name="Op den Camp H."/>
            <person name="Overmann J."/>
            <person name="Amann R."/>
            <person name="Jetten M.S.M."/>
            <person name="Mascher T."/>
            <person name="Medema M.H."/>
            <person name="Devos D.P."/>
            <person name="Kaster A.-K."/>
            <person name="Ovreas L."/>
            <person name="Rohde M."/>
            <person name="Galperin M.Y."/>
            <person name="Jogler C."/>
        </authorList>
    </citation>
    <scope>NUCLEOTIDE SEQUENCE [LARGE SCALE GENOMIC DNA]</scope>
    <source>
        <strain evidence="8 9">SV_7m_r</strain>
    </source>
</reference>
<evidence type="ECO:0000256" key="2">
    <source>
        <dbReference type="ARBA" id="ARBA00011255"/>
    </source>
</evidence>
<evidence type="ECO:0000313" key="8">
    <source>
        <dbReference type="EMBL" id="QDT59708.1"/>
    </source>
</evidence>
<dbReference type="InterPro" id="IPR003481">
    <property type="entry name" value="FliD_N"/>
</dbReference>
<dbReference type="GO" id="GO:0009424">
    <property type="term" value="C:bacterial-type flagellum hook"/>
    <property type="evidence" value="ECO:0007669"/>
    <property type="project" value="UniProtKB-UniRule"/>
</dbReference>
<evidence type="ECO:0000256" key="5">
    <source>
        <dbReference type="RuleBase" id="RU362066"/>
    </source>
</evidence>
<keyword evidence="3" id="KW-0175">Coiled coil</keyword>
<keyword evidence="8" id="KW-0969">Cilium</keyword>
<dbReference type="EMBL" id="CP036272">
    <property type="protein sequence ID" value="QDT59708.1"/>
    <property type="molecule type" value="Genomic_DNA"/>
</dbReference>
<comment type="subunit">
    <text evidence="2 5">Homopentamer.</text>
</comment>
<dbReference type="GO" id="GO:0007155">
    <property type="term" value="P:cell adhesion"/>
    <property type="evidence" value="ECO:0007669"/>
    <property type="project" value="InterPro"/>
</dbReference>
<dbReference type="PANTHER" id="PTHR30288:SF0">
    <property type="entry name" value="FLAGELLAR HOOK-ASSOCIATED PROTEIN 2"/>
    <property type="match status" value="1"/>
</dbReference>
<feature type="domain" description="Flagellar hook-associated protein 2 C-terminal" evidence="7">
    <location>
        <begin position="213"/>
        <end position="443"/>
    </location>
</feature>
<organism evidence="8 9">
    <name type="scientific">Stieleria bergensis</name>
    <dbReference type="NCBI Taxonomy" id="2528025"/>
    <lineage>
        <taxon>Bacteria</taxon>
        <taxon>Pseudomonadati</taxon>
        <taxon>Planctomycetota</taxon>
        <taxon>Planctomycetia</taxon>
        <taxon>Pirellulales</taxon>
        <taxon>Pirellulaceae</taxon>
        <taxon>Stieleria</taxon>
    </lineage>
</organism>
<dbReference type="Pfam" id="PF02465">
    <property type="entry name" value="FliD_N"/>
    <property type="match status" value="1"/>
</dbReference>
<dbReference type="GO" id="GO:0005576">
    <property type="term" value="C:extracellular region"/>
    <property type="evidence" value="ECO:0007669"/>
    <property type="project" value="UniProtKB-SubCell"/>
</dbReference>
<evidence type="ECO:0000256" key="3">
    <source>
        <dbReference type="ARBA" id="ARBA00023054"/>
    </source>
</evidence>
<comment type="function">
    <text evidence="5">Required for morphogenesis and for the elongation of the flagellar filament by facilitating polymerization of the flagellin monomers at the tip of growing filament. Forms a capping structure, which prevents flagellin subunits (transported through the central channel of the flagellum) from leaking out without polymerization at the distal end.</text>
</comment>
<dbReference type="InterPro" id="IPR040026">
    <property type="entry name" value="FliD"/>
</dbReference>
<dbReference type="AlphaFoldDB" id="A0A517SUB7"/>
<proteinExistence type="inferred from homology"/>
<comment type="similarity">
    <text evidence="1 5">Belongs to the FliD family.</text>
</comment>
<keyword evidence="8" id="KW-0282">Flagellum</keyword>
<accession>A0A517SUB7</accession>
<dbReference type="GO" id="GO:0071973">
    <property type="term" value="P:bacterial-type flagellum-dependent cell motility"/>
    <property type="evidence" value="ECO:0007669"/>
    <property type="project" value="TreeGrafter"/>
</dbReference>
<keyword evidence="9" id="KW-1185">Reference proteome</keyword>
<dbReference type="GO" id="GO:0009421">
    <property type="term" value="C:bacterial-type flagellum filament cap"/>
    <property type="evidence" value="ECO:0007669"/>
    <property type="project" value="InterPro"/>
</dbReference>
<dbReference type="Pfam" id="PF07195">
    <property type="entry name" value="FliD_C"/>
    <property type="match status" value="1"/>
</dbReference>
<comment type="subcellular location">
    <subcellularLocation>
        <location evidence="5">Secreted</location>
    </subcellularLocation>
    <subcellularLocation>
        <location evidence="5">Bacterial flagellum</location>
    </subcellularLocation>
</comment>
<evidence type="ECO:0000259" key="7">
    <source>
        <dbReference type="Pfam" id="PF07195"/>
    </source>
</evidence>
<evidence type="ECO:0000256" key="4">
    <source>
        <dbReference type="ARBA" id="ARBA00023143"/>
    </source>
</evidence>
<name>A0A517SUB7_9BACT</name>